<sequence length="76" mass="8691">MRKHNACHHLSQPRMRDVPHTLAMIRNAGIEPNVIEYLNMPPDRQTLQPMIRDAGLTVRQAIGSMPRYGQFAITRA</sequence>
<reference evidence="1 3" key="1">
    <citation type="submission" date="2018-01" db="EMBL/GenBank/DDBJ databases">
        <authorList>
            <person name="Clerissi C."/>
        </authorList>
    </citation>
    <scope>NUCLEOTIDE SEQUENCE</scope>
    <source>
        <strain evidence="1">Cupriavidus oxalaticus LMG 2235</strain>
    </source>
</reference>
<organism evidence="1 3">
    <name type="scientific">Cupriavidus oxalaticus</name>
    <dbReference type="NCBI Taxonomy" id="96344"/>
    <lineage>
        <taxon>Bacteria</taxon>
        <taxon>Pseudomonadati</taxon>
        <taxon>Pseudomonadota</taxon>
        <taxon>Betaproteobacteria</taxon>
        <taxon>Burkholderiales</taxon>
        <taxon>Burkholderiaceae</taxon>
        <taxon>Cupriavidus</taxon>
    </lineage>
</organism>
<evidence type="ECO:0000313" key="2">
    <source>
        <dbReference type="EMBL" id="SPC12317.1"/>
    </source>
</evidence>
<protein>
    <submittedName>
        <fullName evidence="1">Uncharacterized protein</fullName>
    </submittedName>
</protein>
<accession>A0A375G0P9</accession>
<name>A0A375G0P9_9BURK</name>
<gene>
    <name evidence="2" type="ORF">CO2235_140118</name>
    <name evidence="1" type="ORF">CO2235_U600142</name>
</gene>
<dbReference type="AlphaFoldDB" id="A0A375G0P9"/>
<dbReference type="EMBL" id="OGUS01000114">
    <property type="protein sequence ID" value="SPC12317.1"/>
    <property type="molecule type" value="Genomic_DNA"/>
</dbReference>
<dbReference type="Proteomes" id="UP000256862">
    <property type="component" value="Chromosome CO2235"/>
</dbReference>
<dbReference type="Gene3D" id="3.40.30.10">
    <property type="entry name" value="Glutaredoxin"/>
    <property type="match status" value="1"/>
</dbReference>
<evidence type="ECO:0000313" key="1">
    <source>
        <dbReference type="EMBL" id="SPC06701.1"/>
    </source>
</evidence>
<proteinExistence type="predicted"/>
<evidence type="ECO:0000313" key="3">
    <source>
        <dbReference type="Proteomes" id="UP000256862"/>
    </source>
</evidence>
<comment type="caution">
    <text evidence="1">The sequence shown here is derived from an EMBL/GenBank/DDBJ whole genome shotgun (WGS) entry which is preliminary data.</text>
</comment>
<reference evidence="3" key="2">
    <citation type="submission" date="2018-01" db="EMBL/GenBank/DDBJ databases">
        <authorList>
            <person name="Gaut B.S."/>
            <person name="Morton B.R."/>
            <person name="Clegg M.T."/>
            <person name="Duvall M.R."/>
        </authorList>
    </citation>
    <scope>NUCLEOTIDE SEQUENCE [LARGE SCALE GENOMIC DNA]</scope>
</reference>
<dbReference type="EMBL" id="OGUS01000066">
    <property type="protein sequence ID" value="SPC06701.1"/>
    <property type="molecule type" value="Genomic_DNA"/>
</dbReference>